<dbReference type="InterPro" id="IPR045063">
    <property type="entry name" value="Dynamin_N"/>
</dbReference>
<dbReference type="GO" id="GO:0006897">
    <property type="term" value="P:endocytosis"/>
    <property type="evidence" value="ECO:0007669"/>
    <property type="project" value="TreeGrafter"/>
</dbReference>
<name>A0A9P7YVQ3_9HELO</name>
<accession>A0A9P7YVQ3</accession>
<organism evidence="6 7">
    <name type="scientific">Calycina marina</name>
    <dbReference type="NCBI Taxonomy" id="1763456"/>
    <lineage>
        <taxon>Eukaryota</taxon>
        <taxon>Fungi</taxon>
        <taxon>Dikarya</taxon>
        <taxon>Ascomycota</taxon>
        <taxon>Pezizomycotina</taxon>
        <taxon>Leotiomycetes</taxon>
        <taxon>Helotiales</taxon>
        <taxon>Pezizellaceae</taxon>
        <taxon>Calycina</taxon>
    </lineage>
</organism>
<dbReference type="Pfam" id="PF00350">
    <property type="entry name" value="Dynamin_N"/>
    <property type="match status" value="1"/>
</dbReference>
<feature type="region of interest" description="Disordered" evidence="3">
    <location>
        <begin position="426"/>
        <end position="448"/>
    </location>
</feature>
<dbReference type="OrthoDB" id="415706at2759"/>
<dbReference type="InterPro" id="IPR020850">
    <property type="entry name" value="GED_dom"/>
</dbReference>
<dbReference type="InterPro" id="IPR001401">
    <property type="entry name" value="Dynamin_GTPase"/>
</dbReference>
<dbReference type="GO" id="GO:0003924">
    <property type="term" value="F:GTPase activity"/>
    <property type="evidence" value="ECO:0007669"/>
    <property type="project" value="InterPro"/>
</dbReference>
<sequence>MEVPDNTKNTGQETVFDSLEGLRSKKTARRLNQIARVKANGVGHHISLPQLVVSGDQSVGKSSVLEGITGIPFPRQDGLCTKFATEIILQHSVEMTRITAIIIPNKFRSHADRERLEAYRQVLSDLSELANVIAEAGTLMQLRSQGVDQGSMFAEDVLRIEYIGDTQLHLTVVDLPGIIESPTDDQTEEDVQLVSRLVDSYLESPRTIILAVVQGSNDIANQGIVRRARKFDPDGQRTVGIITKPDLVNQGTEARIARLAKNEDTTKLKLGYFLLKNPTPIELEAGISLSMRSQKELDFFSSSPWKEYHLDPNRLGVYALREFLQDLLSRHTEKELPKLRNEIKVLLEITEAELANLGEERPTLISKRTFLTRRSMEFHRLTQAALDGNYDESHSDKDDYSMRLRAEVHRLNGEFAAYMRDMGQKRKLTSSRDESDSQSESDSPLYDGPVLVNQQELDAWVKKAYTRTRGLELPGNYNYALLSKLFHEQSSRWPKIAHNHVTELFQLITNFVEKVIGLVIDEDDMRREIQVLLVGKLDIAMHCGNEELQKLLVDERRQPITYNHYYTDNIQSARNAKMEKAVEKAMEGAIAAASDKMYYVCNSKPELDNLIGSLQTRMIVNMDDQACAESLSGLNAYYKVAMKTFVDNVCRQVVERHLLSTLPGIFDPTTVINFSDEEILRIASEPEKQKHRRTSLLALAKGLRDSLKDLRN</sequence>
<dbReference type="AlphaFoldDB" id="A0A9P7YVQ3"/>
<protein>
    <submittedName>
        <fullName evidence="6">Dynamin GTPase</fullName>
    </submittedName>
</protein>
<evidence type="ECO:0000313" key="6">
    <source>
        <dbReference type="EMBL" id="KAG9240272.1"/>
    </source>
</evidence>
<reference evidence="6" key="1">
    <citation type="journal article" date="2021" name="IMA Fungus">
        <title>Genomic characterization of three marine fungi, including Emericellopsis atlantica sp. nov. with signatures of a generalist lifestyle and marine biomass degradation.</title>
        <authorList>
            <person name="Hagestad O.C."/>
            <person name="Hou L."/>
            <person name="Andersen J.H."/>
            <person name="Hansen E.H."/>
            <person name="Altermark B."/>
            <person name="Li C."/>
            <person name="Kuhnert E."/>
            <person name="Cox R.J."/>
            <person name="Crous P.W."/>
            <person name="Spatafora J.W."/>
            <person name="Lail K."/>
            <person name="Amirebrahimi M."/>
            <person name="Lipzen A."/>
            <person name="Pangilinan J."/>
            <person name="Andreopoulos W."/>
            <person name="Hayes R.D."/>
            <person name="Ng V."/>
            <person name="Grigoriev I.V."/>
            <person name="Jackson S.A."/>
            <person name="Sutton T.D.S."/>
            <person name="Dobson A.D.W."/>
            <person name="Rama T."/>
        </authorList>
    </citation>
    <scope>NUCLEOTIDE SEQUENCE</scope>
    <source>
        <strain evidence="6">TRa3180A</strain>
    </source>
</reference>
<feature type="domain" description="GED" evidence="4">
    <location>
        <begin position="627"/>
        <end position="712"/>
    </location>
</feature>
<dbReference type="InterPro" id="IPR000375">
    <property type="entry name" value="Dynamin_stalk"/>
</dbReference>
<dbReference type="Gene3D" id="3.40.50.300">
    <property type="entry name" value="P-loop containing nucleotide triphosphate hydrolases"/>
    <property type="match status" value="1"/>
</dbReference>
<dbReference type="GO" id="GO:0016559">
    <property type="term" value="P:peroxisome fission"/>
    <property type="evidence" value="ECO:0007669"/>
    <property type="project" value="TreeGrafter"/>
</dbReference>
<dbReference type="SMART" id="SM00053">
    <property type="entry name" value="DYNc"/>
    <property type="match status" value="1"/>
</dbReference>
<evidence type="ECO:0000256" key="1">
    <source>
        <dbReference type="ARBA" id="ARBA00022741"/>
    </source>
</evidence>
<keyword evidence="1" id="KW-0547">Nucleotide-binding</keyword>
<evidence type="ECO:0000259" key="4">
    <source>
        <dbReference type="PROSITE" id="PS51388"/>
    </source>
</evidence>
<dbReference type="InterPro" id="IPR022812">
    <property type="entry name" value="Dynamin"/>
</dbReference>
<proteinExistence type="predicted"/>
<evidence type="ECO:0000259" key="5">
    <source>
        <dbReference type="PROSITE" id="PS51718"/>
    </source>
</evidence>
<evidence type="ECO:0000256" key="2">
    <source>
        <dbReference type="ARBA" id="ARBA00023134"/>
    </source>
</evidence>
<dbReference type="GO" id="GO:0005874">
    <property type="term" value="C:microtubule"/>
    <property type="evidence" value="ECO:0007669"/>
    <property type="project" value="TreeGrafter"/>
</dbReference>
<dbReference type="PANTHER" id="PTHR11566">
    <property type="entry name" value="DYNAMIN"/>
    <property type="match status" value="1"/>
</dbReference>
<dbReference type="GO" id="GO:0000266">
    <property type="term" value="P:mitochondrial fission"/>
    <property type="evidence" value="ECO:0007669"/>
    <property type="project" value="TreeGrafter"/>
</dbReference>
<keyword evidence="2" id="KW-0342">GTP-binding</keyword>
<evidence type="ECO:0000313" key="7">
    <source>
        <dbReference type="Proteomes" id="UP000887226"/>
    </source>
</evidence>
<keyword evidence="7" id="KW-1185">Reference proteome</keyword>
<dbReference type="PROSITE" id="PS51718">
    <property type="entry name" value="G_DYNAMIN_2"/>
    <property type="match status" value="1"/>
</dbReference>
<dbReference type="PRINTS" id="PR00195">
    <property type="entry name" value="DYNAMIN"/>
</dbReference>
<dbReference type="GO" id="GO:0016020">
    <property type="term" value="C:membrane"/>
    <property type="evidence" value="ECO:0007669"/>
    <property type="project" value="TreeGrafter"/>
</dbReference>
<dbReference type="GO" id="GO:0008017">
    <property type="term" value="F:microtubule binding"/>
    <property type="evidence" value="ECO:0007669"/>
    <property type="project" value="TreeGrafter"/>
</dbReference>
<dbReference type="PROSITE" id="PS51388">
    <property type="entry name" value="GED"/>
    <property type="match status" value="1"/>
</dbReference>
<dbReference type="FunFam" id="3.40.50.300:FF:001425">
    <property type="entry name" value="Dynamin GTPase, putative"/>
    <property type="match status" value="1"/>
</dbReference>
<dbReference type="GO" id="GO:0005739">
    <property type="term" value="C:mitochondrion"/>
    <property type="evidence" value="ECO:0007669"/>
    <property type="project" value="TreeGrafter"/>
</dbReference>
<dbReference type="SUPFAM" id="SSF52540">
    <property type="entry name" value="P-loop containing nucleoside triphosphate hydrolases"/>
    <property type="match status" value="1"/>
</dbReference>
<dbReference type="Gene3D" id="1.20.120.1240">
    <property type="entry name" value="Dynamin, middle domain"/>
    <property type="match status" value="1"/>
</dbReference>
<feature type="domain" description="Dynamin-type G" evidence="5">
    <location>
        <begin position="45"/>
        <end position="337"/>
    </location>
</feature>
<dbReference type="Pfam" id="PF01031">
    <property type="entry name" value="Dynamin_M"/>
    <property type="match status" value="1"/>
</dbReference>
<evidence type="ECO:0000256" key="3">
    <source>
        <dbReference type="SAM" id="MobiDB-lite"/>
    </source>
</evidence>
<dbReference type="GO" id="GO:0048312">
    <property type="term" value="P:intracellular distribution of mitochondria"/>
    <property type="evidence" value="ECO:0007669"/>
    <property type="project" value="TreeGrafter"/>
</dbReference>
<dbReference type="EMBL" id="MU254508">
    <property type="protein sequence ID" value="KAG9240272.1"/>
    <property type="molecule type" value="Genomic_DNA"/>
</dbReference>
<dbReference type="InterPro" id="IPR027417">
    <property type="entry name" value="P-loop_NTPase"/>
</dbReference>
<gene>
    <name evidence="6" type="ORF">BJ878DRAFT_304112</name>
</gene>
<dbReference type="CDD" id="cd08771">
    <property type="entry name" value="DLP_1"/>
    <property type="match status" value="1"/>
</dbReference>
<dbReference type="PANTHER" id="PTHR11566:SF21">
    <property type="entry name" value="DYNAMIN RELATED PROTEIN 1, ISOFORM A"/>
    <property type="match status" value="1"/>
</dbReference>
<dbReference type="GO" id="GO:0005525">
    <property type="term" value="F:GTP binding"/>
    <property type="evidence" value="ECO:0007669"/>
    <property type="project" value="InterPro"/>
</dbReference>
<dbReference type="InterPro" id="IPR030381">
    <property type="entry name" value="G_DYNAMIN_dom"/>
</dbReference>
<comment type="caution">
    <text evidence="6">The sequence shown here is derived from an EMBL/GenBank/DDBJ whole genome shotgun (WGS) entry which is preliminary data.</text>
</comment>
<dbReference type="Proteomes" id="UP000887226">
    <property type="component" value="Unassembled WGS sequence"/>
</dbReference>